<reference evidence="14 15" key="1">
    <citation type="journal article" date="2014" name="Nature">
        <title>The genomic substrate for adaptive radiation in African cichlid fish.</title>
        <authorList>
            <person name="Brawand D."/>
            <person name="Wagner C.E."/>
            <person name="Li Y.I."/>
            <person name="Malinsky M."/>
            <person name="Keller I."/>
            <person name="Fan S."/>
            <person name="Simakov O."/>
            <person name="Ng A.Y."/>
            <person name="Lim Z.W."/>
            <person name="Bezault E."/>
            <person name="Turner-Maier J."/>
            <person name="Johnson J."/>
            <person name="Alcazar R."/>
            <person name="Noh H.J."/>
            <person name="Russell P."/>
            <person name="Aken B."/>
            <person name="Alfoldi J."/>
            <person name="Amemiya C."/>
            <person name="Azzouzi N."/>
            <person name="Baroiller J.F."/>
            <person name="Barloy-Hubler F."/>
            <person name="Berlin A."/>
            <person name="Bloomquist R."/>
            <person name="Carleton K.L."/>
            <person name="Conte M.A."/>
            <person name="D'Cotta H."/>
            <person name="Eshel O."/>
            <person name="Gaffney L."/>
            <person name="Galibert F."/>
            <person name="Gante H.F."/>
            <person name="Gnerre S."/>
            <person name="Greuter L."/>
            <person name="Guyon R."/>
            <person name="Haddad N.S."/>
            <person name="Haerty W."/>
            <person name="Harris R.M."/>
            <person name="Hofmann H.A."/>
            <person name="Hourlier T."/>
            <person name="Hulata G."/>
            <person name="Jaffe D.B."/>
            <person name="Lara M."/>
            <person name="Lee A.P."/>
            <person name="MacCallum I."/>
            <person name="Mwaiko S."/>
            <person name="Nikaido M."/>
            <person name="Nishihara H."/>
            <person name="Ozouf-Costaz C."/>
            <person name="Penman D.J."/>
            <person name="Przybylski D."/>
            <person name="Rakotomanga M."/>
            <person name="Renn S.C.P."/>
            <person name="Ribeiro F.J."/>
            <person name="Ron M."/>
            <person name="Salzburger W."/>
            <person name="Sanchez-Pulido L."/>
            <person name="Santos M.E."/>
            <person name="Searle S."/>
            <person name="Sharpe T."/>
            <person name="Swofford R."/>
            <person name="Tan F.J."/>
            <person name="Williams L."/>
            <person name="Young S."/>
            <person name="Yin S."/>
            <person name="Okada N."/>
            <person name="Kocher T.D."/>
            <person name="Miska E.A."/>
            <person name="Lander E.S."/>
            <person name="Venkatesh B."/>
            <person name="Fernald R.D."/>
            <person name="Meyer A."/>
            <person name="Ponting C.P."/>
            <person name="Streelman J.T."/>
            <person name="Lindblad-Toh K."/>
            <person name="Seehausen O."/>
            <person name="Di Palma F."/>
        </authorList>
    </citation>
    <scope>NUCLEOTIDE SEQUENCE</scope>
</reference>
<evidence type="ECO:0000256" key="2">
    <source>
        <dbReference type="ARBA" id="ARBA00004496"/>
    </source>
</evidence>
<evidence type="ECO:0000256" key="12">
    <source>
        <dbReference type="RuleBase" id="RU301113"/>
    </source>
</evidence>
<evidence type="ECO:0000256" key="9">
    <source>
        <dbReference type="ARBA" id="ARBA00023272"/>
    </source>
</evidence>
<dbReference type="SMART" id="SM00707">
    <property type="entry name" value="RPEL"/>
    <property type="match status" value="4"/>
</dbReference>
<dbReference type="GeneTree" id="ENSGT00940000155842"/>
<feature type="region of interest" description="Disordered" evidence="13">
    <location>
        <begin position="237"/>
        <end position="277"/>
    </location>
</feature>
<evidence type="ECO:0000256" key="1">
    <source>
        <dbReference type="ARBA" id="ARBA00004123"/>
    </source>
</evidence>
<dbReference type="PANTHER" id="PTHR12751:SF6">
    <property type="entry name" value="PHOSPHATASE AND ACTIN REGULATOR 1"/>
    <property type="match status" value="1"/>
</dbReference>
<name>A0A3P9DHH8_9CICH</name>
<dbReference type="GO" id="GO:0005634">
    <property type="term" value="C:nucleus"/>
    <property type="evidence" value="ECO:0007669"/>
    <property type="project" value="UniProtKB-SubCell"/>
</dbReference>
<comment type="similarity">
    <text evidence="3 12">Belongs to the phosphatase and actin regulator family.</text>
</comment>
<reference evidence="14" key="3">
    <citation type="submission" date="2025-09" db="UniProtKB">
        <authorList>
            <consortium name="Ensembl"/>
        </authorList>
    </citation>
    <scope>IDENTIFICATION</scope>
</reference>
<keyword evidence="6" id="KW-0770">Synapse</keyword>
<reference evidence="14" key="2">
    <citation type="submission" date="2025-08" db="UniProtKB">
        <authorList>
            <consortium name="Ensembl"/>
        </authorList>
    </citation>
    <scope>IDENTIFICATION</scope>
</reference>
<feature type="region of interest" description="Disordered" evidence="13">
    <location>
        <begin position="350"/>
        <end position="389"/>
    </location>
</feature>
<dbReference type="GO" id="GO:0043149">
    <property type="term" value="P:stress fiber assembly"/>
    <property type="evidence" value="ECO:0007669"/>
    <property type="project" value="TreeGrafter"/>
</dbReference>
<dbReference type="Ensembl" id="ENSMZET00005034815.1">
    <property type="protein sequence ID" value="ENSMZEP00005033642.1"/>
    <property type="gene ID" value="ENSMZEG00005025149.1"/>
</dbReference>
<evidence type="ECO:0000313" key="15">
    <source>
        <dbReference type="Proteomes" id="UP000265160"/>
    </source>
</evidence>
<dbReference type="GO" id="GO:0045202">
    <property type="term" value="C:synapse"/>
    <property type="evidence" value="ECO:0007669"/>
    <property type="project" value="UniProtKB-SubCell"/>
</dbReference>
<sequence>MATTPANSTDRRPIRRLRSKSETPYLIEARLSSSMRTAEEVERLAAMRSESLVSGTHTPPIRRRSKFATLGRLLKPWKWRKKKSEKFKQTSAALERKMSMRQSRDELIKRGVLKEIFEKGEKCLSCVVKCIFDCLQIDSFFLVLATVEFRSSMDGSVCTQEPSMKSSMVLPTKKSVGYPGDHQDNPAKPPLYHKQPPALPPKPFSRIPNHNSCQPMKLPCMPGGKHSPPLPPKKVMICVPPGGLDSSSSSPSPSPNPLNTLPQKSAPPQGMPSLHGTLLPSQLVGLAGLHQSHGHPLQLQYGSLHAPSRIIEELNKTLALSMQRFESSALHGGGQCAPLERREVPSVIIDYEDDKENLPNESDYEDLPSMYKDEDDDVDDDEDDDEDDDSIFTSTLAQKVLRKDSLAIKLSNRPSKRELEEKNILPMQTDEERLESRQQIGTKLTRRLSQRPTAEELEQRNILKPRNEQEEMEEKREIKRRLTRKLSQRPTVEELRQAKILIRFSDYVEVSDAQDYDRRADKPWTRLTAADKAAIRKELNDFKSNEMEVHESSRHLTRYKLPACMIDITSNAAKNIGTHVPTSS</sequence>
<keyword evidence="9" id="KW-0650">Protein phosphatase inhibitor</keyword>
<protein>
    <recommendedName>
        <fullName evidence="12">Phosphatase and actin regulator</fullName>
    </recommendedName>
</protein>
<evidence type="ECO:0000256" key="7">
    <source>
        <dbReference type="ARBA" id="ARBA00023203"/>
    </source>
</evidence>
<dbReference type="GO" id="GO:0004864">
    <property type="term" value="F:protein phosphatase inhibitor activity"/>
    <property type="evidence" value="ECO:0007669"/>
    <property type="project" value="UniProtKB-UniRule"/>
</dbReference>
<dbReference type="AlphaFoldDB" id="A0A3P9DHH8"/>
<evidence type="ECO:0000256" key="3">
    <source>
        <dbReference type="ARBA" id="ARBA00009795"/>
    </source>
</evidence>
<feature type="region of interest" description="Disordered" evidence="13">
    <location>
        <begin position="449"/>
        <end position="475"/>
    </location>
</feature>
<evidence type="ECO:0000256" key="13">
    <source>
        <dbReference type="SAM" id="MobiDB-lite"/>
    </source>
</evidence>
<feature type="region of interest" description="Disordered" evidence="13">
    <location>
        <begin position="159"/>
        <end position="203"/>
    </location>
</feature>
<dbReference type="Gene3D" id="6.10.140.1750">
    <property type="match status" value="1"/>
</dbReference>
<keyword evidence="15" id="KW-1185">Reference proteome</keyword>
<dbReference type="Proteomes" id="UP000265160">
    <property type="component" value="LG18"/>
</dbReference>
<dbReference type="Gene3D" id="6.10.140.2130">
    <property type="match status" value="1"/>
</dbReference>
<feature type="repeat" description="RPEL" evidence="11">
    <location>
        <begin position="442"/>
        <end position="467"/>
    </location>
</feature>
<proteinExistence type="inferred from homology"/>
<feature type="repeat" description="RPEL" evidence="11">
    <location>
        <begin position="404"/>
        <end position="429"/>
    </location>
</feature>
<feature type="compositionally biased region" description="Basic and acidic residues" evidence="13">
    <location>
        <begin position="453"/>
        <end position="475"/>
    </location>
</feature>
<evidence type="ECO:0000256" key="11">
    <source>
        <dbReference type="PROSITE-ProRule" id="PRU00401"/>
    </source>
</evidence>
<keyword evidence="8" id="KW-0539">Nucleus</keyword>
<keyword evidence="7 12" id="KW-0009">Actin-binding</keyword>
<dbReference type="GO" id="GO:0003779">
    <property type="term" value="F:actin binding"/>
    <property type="evidence" value="ECO:0007669"/>
    <property type="project" value="UniProtKB-KW"/>
</dbReference>
<organism evidence="14 15">
    <name type="scientific">Maylandia zebra</name>
    <name type="common">zebra mbuna</name>
    <dbReference type="NCBI Taxonomy" id="106582"/>
    <lineage>
        <taxon>Eukaryota</taxon>
        <taxon>Metazoa</taxon>
        <taxon>Chordata</taxon>
        <taxon>Craniata</taxon>
        <taxon>Vertebrata</taxon>
        <taxon>Euteleostomi</taxon>
        <taxon>Actinopterygii</taxon>
        <taxon>Neopterygii</taxon>
        <taxon>Teleostei</taxon>
        <taxon>Neoteleostei</taxon>
        <taxon>Acanthomorphata</taxon>
        <taxon>Ovalentaria</taxon>
        <taxon>Cichlomorphae</taxon>
        <taxon>Cichliformes</taxon>
        <taxon>Cichlidae</taxon>
        <taxon>African cichlids</taxon>
        <taxon>Pseudocrenilabrinae</taxon>
        <taxon>Haplochromini</taxon>
        <taxon>Maylandia</taxon>
        <taxon>Maylandia zebra complex</taxon>
    </lineage>
</organism>
<accession>A0A3P9DHH8</accession>
<evidence type="ECO:0000256" key="10">
    <source>
        <dbReference type="ARBA" id="ARBA00034103"/>
    </source>
</evidence>
<dbReference type="InterPro" id="IPR004018">
    <property type="entry name" value="RPEL_repeat"/>
</dbReference>
<feature type="compositionally biased region" description="Low complexity" evidence="13">
    <location>
        <begin position="240"/>
        <end position="262"/>
    </location>
</feature>
<comment type="subcellular location">
    <subcellularLocation>
        <location evidence="2">Cytoplasm</location>
    </subcellularLocation>
    <subcellularLocation>
        <location evidence="1">Nucleus</location>
    </subcellularLocation>
    <subcellularLocation>
        <location evidence="10">Synapse</location>
    </subcellularLocation>
</comment>
<evidence type="ECO:0000313" key="14">
    <source>
        <dbReference type="Ensembl" id="ENSMZEP00005033642.1"/>
    </source>
</evidence>
<evidence type="ECO:0000256" key="4">
    <source>
        <dbReference type="ARBA" id="ARBA00022490"/>
    </source>
</evidence>
<evidence type="ECO:0000256" key="6">
    <source>
        <dbReference type="ARBA" id="ARBA00023018"/>
    </source>
</evidence>
<feature type="compositionally biased region" description="Acidic residues" evidence="13">
    <location>
        <begin position="373"/>
        <end position="389"/>
    </location>
</feature>
<keyword evidence="4" id="KW-0963">Cytoplasm</keyword>
<feature type="repeat" description="RPEL" evidence="11">
    <location>
        <begin position="92"/>
        <end position="117"/>
    </location>
</feature>
<evidence type="ECO:0000256" key="8">
    <source>
        <dbReference type="ARBA" id="ARBA00023242"/>
    </source>
</evidence>
<dbReference type="PANTHER" id="PTHR12751">
    <property type="entry name" value="PHOSPHATASE AND ACTIN REGULATOR PHACTR"/>
    <property type="match status" value="1"/>
</dbReference>
<dbReference type="Pfam" id="PF02755">
    <property type="entry name" value="RPEL"/>
    <property type="match status" value="4"/>
</dbReference>
<dbReference type="PROSITE" id="PS51073">
    <property type="entry name" value="RPEL"/>
    <property type="match status" value="3"/>
</dbReference>
<comment type="subunit">
    <text evidence="12">Binds PPP1CA and actin.</text>
</comment>
<dbReference type="GO" id="GO:0048870">
    <property type="term" value="P:cell motility"/>
    <property type="evidence" value="ECO:0007669"/>
    <property type="project" value="TreeGrafter"/>
</dbReference>
<keyword evidence="5 12" id="KW-0677">Repeat</keyword>
<evidence type="ECO:0000256" key="5">
    <source>
        <dbReference type="ARBA" id="ARBA00022737"/>
    </source>
</evidence>
<dbReference type="GO" id="GO:0005737">
    <property type="term" value="C:cytoplasm"/>
    <property type="evidence" value="ECO:0007669"/>
    <property type="project" value="UniProtKB-SubCell"/>
</dbReference>